<dbReference type="GO" id="GO:0005615">
    <property type="term" value="C:extracellular space"/>
    <property type="evidence" value="ECO:0007669"/>
    <property type="project" value="InterPro"/>
</dbReference>
<dbReference type="Pfam" id="PF00079">
    <property type="entry name" value="Serpin"/>
    <property type="match status" value="1"/>
</dbReference>
<dbReference type="InterPro" id="IPR023796">
    <property type="entry name" value="Serpin_dom"/>
</dbReference>
<dbReference type="SUPFAM" id="SSF56574">
    <property type="entry name" value="Serpins"/>
    <property type="match status" value="1"/>
</dbReference>
<evidence type="ECO:0000313" key="4">
    <source>
        <dbReference type="EMBL" id="MCH82221.1"/>
    </source>
</evidence>
<comment type="similarity">
    <text evidence="1 2">Belongs to the serpin family.</text>
</comment>
<evidence type="ECO:0000256" key="2">
    <source>
        <dbReference type="RuleBase" id="RU000411"/>
    </source>
</evidence>
<gene>
    <name evidence="4" type="ORF">A2U01_0003022</name>
</gene>
<dbReference type="Gene3D" id="2.30.39.10">
    <property type="entry name" value="Alpha-1-antitrypsin, domain 1"/>
    <property type="match status" value="1"/>
</dbReference>
<dbReference type="Proteomes" id="UP000265520">
    <property type="component" value="Unassembled WGS sequence"/>
</dbReference>
<dbReference type="PANTHER" id="PTHR11461">
    <property type="entry name" value="SERINE PROTEASE INHIBITOR, SERPIN"/>
    <property type="match status" value="1"/>
</dbReference>
<dbReference type="Gene3D" id="3.30.497.10">
    <property type="entry name" value="Antithrombin, subunit I, domain 2"/>
    <property type="match status" value="1"/>
</dbReference>
<accession>A0A392M4H9</accession>
<dbReference type="AlphaFoldDB" id="A0A392M4H9"/>
<evidence type="ECO:0000259" key="3">
    <source>
        <dbReference type="SMART" id="SM00093"/>
    </source>
</evidence>
<organism evidence="4 5">
    <name type="scientific">Trifolium medium</name>
    <dbReference type="NCBI Taxonomy" id="97028"/>
    <lineage>
        <taxon>Eukaryota</taxon>
        <taxon>Viridiplantae</taxon>
        <taxon>Streptophyta</taxon>
        <taxon>Embryophyta</taxon>
        <taxon>Tracheophyta</taxon>
        <taxon>Spermatophyta</taxon>
        <taxon>Magnoliopsida</taxon>
        <taxon>eudicotyledons</taxon>
        <taxon>Gunneridae</taxon>
        <taxon>Pentapetalae</taxon>
        <taxon>rosids</taxon>
        <taxon>fabids</taxon>
        <taxon>Fabales</taxon>
        <taxon>Fabaceae</taxon>
        <taxon>Papilionoideae</taxon>
        <taxon>50 kb inversion clade</taxon>
        <taxon>NPAAA clade</taxon>
        <taxon>Hologalegina</taxon>
        <taxon>IRL clade</taxon>
        <taxon>Trifolieae</taxon>
        <taxon>Trifolium</taxon>
    </lineage>
</organism>
<dbReference type="GO" id="GO:0004867">
    <property type="term" value="F:serine-type endopeptidase inhibitor activity"/>
    <property type="evidence" value="ECO:0007669"/>
    <property type="project" value="InterPro"/>
</dbReference>
<dbReference type="InterPro" id="IPR036186">
    <property type="entry name" value="Serpin_sf"/>
</dbReference>
<evidence type="ECO:0000313" key="5">
    <source>
        <dbReference type="Proteomes" id="UP000265520"/>
    </source>
</evidence>
<dbReference type="PROSITE" id="PS00284">
    <property type="entry name" value="SERPIN"/>
    <property type="match status" value="1"/>
</dbReference>
<reference evidence="4 5" key="1">
    <citation type="journal article" date="2018" name="Front. Plant Sci.">
        <title>Red Clover (Trifolium pratense) and Zigzag Clover (T. medium) - A Picture of Genomic Similarities and Differences.</title>
        <authorList>
            <person name="Dluhosova J."/>
            <person name="Istvanek J."/>
            <person name="Nedelnik J."/>
            <person name="Repkova J."/>
        </authorList>
    </citation>
    <scope>NUCLEOTIDE SEQUENCE [LARGE SCALE GENOMIC DNA]</scope>
    <source>
        <strain evidence="5">cv. 10/8</strain>
        <tissue evidence="4">Leaf</tissue>
    </source>
</reference>
<dbReference type="SMART" id="SM00093">
    <property type="entry name" value="SERPIN"/>
    <property type="match status" value="1"/>
</dbReference>
<name>A0A392M4H9_9FABA</name>
<feature type="domain" description="Serpin" evidence="3">
    <location>
        <begin position="1"/>
        <end position="258"/>
    </location>
</feature>
<dbReference type="Gene3D" id="2.10.310.10">
    <property type="entry name" value="Serpins superfamily"/>
    <property type="match status" value="1"/>
</dbReference>
<dbReference type="InterPro" id="IPR023795">
    <property type="entry name" value="Serpin_CS"/>
</dbReference>
<dbReference type="FunFam" id="2.10.310.10:FF:000001">
    <property type="entry name" value="Serpin family A member 1"/>
    <property type="match status" value="1"/>
</dbReference>
<protein>
    <submittedName>
        <fullName evidence="4">Serpin-ZX-like</fullName>
    </submittedName>
</protein>
<dbReference type="InterPro" id="IPR042185">
    <property type="entry name" value="Serpin_sf_2"/>
</dbReference>
<keyword evidence="5" id="KW-1185">Reference proteome</keyword>
<proteinExistence type="inferred from homology"/>
<comment type="caution">
    <text evidence="4">The sequence shown here is derived from an EMBL/GenBank/DDBJ whole genome shotgun (WGS) entry which is preliminary data.</text>
</comment>
<dbReference type="InterPro" id="IPR042178">
    <property type="entry name" value="Serpin_sf_1"/>
</dbReference>
<dbReference type="PANTHER" id="PTHR11461:SF211">
    <property type="entry name" value="GH10112P-RELATED"/>
    <property type="match status" value="1"/>
</dbReference>
<dbReference type="EMBL" id="LXQA010003371">
    <property type="protein sequence ID" value="MCH82221.1"/>
    <property type="molecule type" value="Genomic_DNA"/>
</dbReference>
<evidence type="ECO:0000256" key="1">
    <source>
        <dbReference type="ARBA" id="ARBA00009500"/>
    </source>
</evidence>
<dbReference type="Gene3D" id="6.20.40.10">
    <property type="match status" value="1"/>
</dbReference>
<sequence length="261" mass="29271">MVLKAIEVTKEVNLWAKKETNGLIKEILPQDSVDNNTRLIFVNAMHFKGAWSVPFINKWTNNYDFHLPNGSSVKVPFMTNNLDQLIGAFDGFKVLRLPYAQRGDNRQFSMYIFLPDAKDGLPALVEKLSSQFELLEQSLALIRKRVVGDFRIPKFKFSFGLETSHALKELGVILPFSHGNLTKMVDSCEGRDLSVSNIFHKCFIDVNKEGTEAAAASFAVIAMGISEGIDFVADHPFLFLIREDSTKTIVFVGQVLNPLVV</sequence>
<dbReference type="InterPro" id="IPR000215">
    <property type="entry name" value="Serpin_fam"/>
</dbReference>